<dbReference type="AlphaFoldDB" id="A0A1T3CEE6"/>
<organism evidence="2 3">
    <name type="scientific">Trichoderma guizhouense</name>
    <dbReference type="NCBI Taxonomy" id="1491466"/>
    <lineage>
        <taxon>Eukaryota</taxon>
        <taxon>Fungi</taxon>
        <taxon>Dikarya</taxon>
        <taxon>Ascomycota</taxon>
        <taxon>Pezizomycotina</taxon>
        <taxon>Sordariomycetes</taxon>
        <taxon>Hypocreomycetidae</taxon>
        <taxon>Hypocreales</taxon>
        <taxon>Hypocreaceae</taxon>
        <taxon>Trichoderma</taxon>
    </lineage>
</organism>
<gene>
    <name evidence="2" type="ORF">A0O28_0052030</name>
</gene>
<sequence length="160" mass="18048">MICLHPTLHTWWSQCLFGLKCLGLIPQGDGRSTRVQIQFYWMPRNGINPHDLVKPPYDTAINEMLQTVTLQHGGGIVADVQRDSFHELETGQTFEIVVDNEDAIKMKEAFDVQWAIVRLAAMSGAAGVWALEDNLDKDDSPSLEEMVTDWLEKTTSSMEL</sequence>
<keyword evidence="3" id="KW-1185">Reference proteome</keyword>
<keyword evidence="1" id="KW-0732">Signal</keyword>
<dbReference type="Proteomes" id="UP000191004">
    <property type="component" value="Unassembled WGS sequence"/>
</dbReference>
<feature type="signal peptide" evidence="1">
    <location>
        <begin position="1"/>
        <end position="30"/>
    </location>
</feature>
<name>A0A1T3CEE6_9HYPO</name>
<evidence type="ECO:0000256" key="1">
    <source>
        <dbReference type="SAM" id="SignalP"/>
    </source>
</evidence>
<dbReference type="EMBL" id="LVVK01000019">
    <property type="protein sequence ID" value="OPB39497.1"/>
    <property type="molecule type" value="Genomic_DNA"/>
</dbReference>
<proteinExistence type="predicted"/>
<comment type="caution">
    <text evidence="2">The sequence shown here is derived from an EMBL/GenBank/DDBJ whole genome shotgun (WGS) entry which is preliminary data.</text>
</comment>
<evidence type="ECO:0008006" key="4">
    <source>
        <dbReference type="Google" id="ProtNLM"/>
    </source>
</evidence>
<evidence type="ECO:0000313" key="2">
    <source>
        <dbReference type="EMBL" id="OPB39497.1"/>
    </source>
</evidence>
<dbReference type="OrthoDB" id="5416097at2759"/>
<reference evidence="2 3" key="1">
    <citation type="submission" date="2016-04" db="EMBL/GenBank/DDBJ databases">
        <title>Multiple horizontal gene transfer events from other fungi enriched the ability of the initially mycotrophic fungus Trichoderma (Ascomycota) to feed on dead plant biomass.</title>
        <authorList>
            <person name="Atanasova L."/>
            <person name="Chenthamara K."/>
            <person name="Zhang J."/>
            <person name="Grujic M."/>
            <person name="Henrissat B."/>
            <person name="Kuo A."/>
            <person name="Aertz A."/>
            <person name="Salamov A."/>
            <person name="Lipzen A."/>
            <person name="Labutti K."/>
            <person name="Barry K."/>
            <person name="Miao Y."/>
            <person name="Rahimi M.J."/>
            <person name="Shen Q."/>
            <person name="Grigoriev I.V."/>
            <person name="Kubicek C.P."/>
            <person name="Druzhinina I.S."/>
        </authorList>
    </citation>
    <scope>NUCLEOTIDE SEQUENCE [LARGE SCALE GENOMIC DNA]</scope>
    <source>
        <strain evidence="2 3">NJAU 4742</strain>
    </source>
</reference>
<protein>
    <recommendedName>
        <fullName evidence="4">NmrA-like domain-containing protein</fullName>
    </recommendedName>
</protein>
<accession>A0A1T3CEE6</accession>
<feature type="chain" id="PRO_5010546379" description="NmrA-like domain-containing protein" evidence="1">
    <location>
        <begin position="31"/>
        <end position="160"/>
    </location>
</feature>
<evidence type="ECO:0000313" key="3">
    <source>
        <dbReference type="Proteomes" id="UP000191004"/>
    </source>
</evidence>